<gene>
    <name evidence="3" type="ORF">KUTeg_012895</name>
</gene>
<feature type="compositionally biased region" description="Basic and acidic residues" evidence="2">
    <location>
        <begin position="180"/>
        <end position="189"/>
    </location>
</feature>
<evidence type="ECO:0000313" key="4">
    <source>
        <dbReference type="Proteomes" id="UP001217089"/>
    </source>
</evidence>
<feature type="compositionally biased region" description="Acidic residues" evidence="2">
    <location>
        <begin position="168"/>
        <end position="179"/>
    </location>
</feature>
<feature type="region of interest" description="Disordered" evidence="2">
    <location>
        <begin position="1"/>
        <end position="25"/>
    </location>
</feature>
<dbReference type="PANTHER" id="PTHR21501:SF1">
    <property type="entry name" value="PROTEIN FAM-161"/>
    <property type="match status" value="1"/>
</dbReference>
<dbReference type="Proteomes" id="UP001217089">
    <property type="component" value="Unassembled WGS sequence"/>
</dbReference>
<evidence type="ECO:0000313" key="3">
    <source>
        <dbReference type="EMBL" id="KAJ8308021.1"/>
    </source>
</evidence>
<sequence>MERDEETLRENRWPFKSSRTTPRSSRLEQEAIFYTSGRFSDKQGYLSTSLDSIPAKSTAAADLRASRVKKQFTTLSQKEKEELEKRRKQRIREMRIRKSIDERASISDSPSIEDKTRERLKKYREDERARIEDYQKELDEMRNRVESRPLLFEQQSETRSSRTVSITGDDDDYEEDFDDTDVKTGVQKEDLEQYTTQKQEMNMLMDELVVKTRPVPRLSGMSLDVKI</sequence>
<name>A0ABQ9EVM9_TEGGR</name>
<keyword evidence="4" id="KW-1185">Reference proteome</keyword>
<comment type="caution">
    <text evidence="3">The sequence shown here is derived from an EMBL/GenBank/DDBJ whole genome shotgun (WGS) entry which is preliminary data.</text>
</comment>
<feature type="region of interest" description="Disordered" evidence="2">
    <location>
        <begin position="94"/>
        <end position="119"/>
    </location>
</feature>
<feature type="compositionally biased region" description="Basic and acidic residues" evidence="2">
    <location>
        <begin position="94"/>
        <end position="105"/>
    </location>
</feature>
<dbReference type="EMBL" id="JARBDR010000657">
    <property type="protein sequence ID" value="KAJ8308021.1"/>
    <property type="molecule type" value="Genomic_DNA"/>
</dbReference>
<proteinExistence type="predicted"/>
<reference evidence="3 4" key="1">
    <citation type="submission" date="2022-12" db="EMBL/GenBank/DDBJ databases">
        <title>Chromosome-level genome of Tegillarca granosa.</title>
        <authorList>
            <person name="Kim J."/>
        </authorList>
    </citation>
    <scope>NUCLEOTIDE SEQUENCE [LARGE SCALE GENOMIC DNA]</scope>
    <source>
        <strain evidence="3">Teg-2019</strain>
        <tissue evidence="3">Adductor muscle</tissue>
    </source>
</reference>
<feature type="compositionally biased region" description="Polar residues" evidence="2">
    <location>
        <begin position="153"/>
        <end position="166"/>
    </location>
</feature>
<protein>
    <submittedName>
        <fullName evidence="3">Uncharacterized protein</fullName>
    </submittedName>
</protein>
<dbReference type="PANTHER" id="PTHR21501">
    <property type="entry name" value="PROTEIN FAM-161"/>
    <property type="match status" value="1"/>
</dbReference>
<dbReference type="InterPro" id="IPR051655">
    <property type="entry name" value="FAM161"/>
</dbReference>
<feature type="compositionally biased region" description="Basic and acidic residues" evidence="2">
    <location>
        <begin position="1"/>
        <end position="13"/>
    </location>
</feature>
<accession>A0ABQ9EVM9</accession>
<evidence type="ECO:0000256" key="1">
    <source>
        <dbReference type="ARBA" id="ARBA00023054"/>
    </source>
</evidence>
<feature type="region of interest" description="Disordered" evidence="2">
    <location>
        <begin position="140"/>
        <end position="189"/>
    </location>
</feature>
<organism evidence="3 4">
    <name type="scientific">Tegillarca granosa</name>
    <name type="common">Malaysian cockle</name>
    <name type="synonym">Anadara granosa</name>
    <dbReference type="NCBI Taxonomy" id="220873"/>
    <lineage>
        <taxon>Eukaryota</taxon>
        <taxon>Metazoa</taxon>
        <taxon>Spiralia</taxon>
        <taxon>Lophotrochozoa</taxon>
        <taxon>Mollusca</taxon>
        <taxon>Bivalvia</taxon>
        <taxon>Autobranchia</taxon>
        <taxon>Pteriomorphia</taxon>
        <taxon>Arcoida</taxon>
        <taxon>Arcoidea</taxon>
        <taxon>Arcidae</taxon>
        <taxon>Tegillarca</taxon>
    </lineage>
</organism>
<evidence type="ECO:0000256" key="2">
    <source>
        <dbReference type="SAM" id="MobiDB-lite"/>
    </source>
</evidence>
<keyword evidence="1" id="KW-0175">Coiled coil</keyword>